<evidence type="ECO:0000259" key="1">
    <source>
        <dbReference type="Pfam" id="PF13556"/>
    </source>
</evidence>
<accession>A0A429ZSY8</accession>
<reference evidence="2 3" key="1">
    <citation type="submission" date="2017-05" db="EMBL/GenBank/DDBJ databases">
        <title>Vagococcus spp. assemblies.</title>
        <authorList>
            <person name="Gulvik C.A."/>
        </authorList>
    </citation>
    <scope>NUCLEOTIDE SEQUENCE [LARGE SCALE GENOMIC DNA]</scope>
    <source>
        <strain evidence="2 3">NCFB 2777</strain>
    </source>
</reference>
<evidence type="ECO:0000313" key="2">
    <source>
        <dbReference type="EMBL" id="RST96855.1"/>
    </source>
</evidence>
<name>A0A429ZSY8_9ENTE</name>
<proteinExistence type="predicted"/>
<organism evidence="2 3">
    <name type="scientific">Vagococcus salmoninarum</name>
    <dbReference type="NCBI Taxonomy" id="2739"/>
    <lineage>
        <taxon>Bacteria</taxon>
        <taxon>Bacillati</taxon>
        <taxon>Bacillota</taxon>
        <taxon>Bacilli</taxon>
        <taxon>Lactobacillales</taxon>
        <taxon>Enterococcaceae</taxon>
        <taxon>Vagococcus</taxon>
    </lineage>
</organism>
<dbReference type="InterPro" id="IPR025736">
    <property type="entry name" value="PucR_C-HTH_dom"/>
</dbReference>
<dbReference type="InterPro" id="IPR009057">
    <property type="entry name" value="Homeodomain-like_sf"/>
</dbReference>
<protein>
    <recommendedName>
        <fullName evidence="1">PucR C-terminal helix-turn-helix domain-containing protein</fullName>
    </recommendedName>
</protein>
<dbReference type="PANTHER" id="PTHR33744">
    <property type="entry name" value="CARBOHYDRATE DIACID REGULATOR"/>
    <property type="match status" value="1"/>
</dbReference>
<dbReference type="Gene3D" id="1.10.10.60">
    <property type="entry name" value="Homeodomain-like"/>
    <property type="match status" value="1"/>
</dbReference>
<dbReference type="EMBL" id="NGJU01000005">
    <property type="protein sequence ID" value="RST96855.1"/>
    <property type="molecule type" value="Genomic_DNA"/>
</dbReference>
<evidence type="ECO:0000313" key="3">
    <source>
        <dbReference type="Proteomes" id="UP000287239"/>
    </source>
</evidence>
<dbReference type="PANTHER" id="PTHR33744:SF15">
    <property type="entry name" value="CARBOHYDRATE DIACID REGULATOR"/>
    <property type="match status" value="1"/>
</dbReference>
<dbReference type="AlphaFoldDB" id="A0A429ZSY8"/>
<dbReference type="SUPFAM" id="SSF46689">
    <property type="entry name" value="Homeodomain-like"/>
    <property type="match status" value="1"/>
</dbReference>
<dbReference type="OrthoDB" id="9792148at2"/>
<dbReference type="InterPro" id="IPR051448">
    <property type="entry name" value="CdaR-like_regulators"/>
</dbReference>
<gene>
    <name evidence="2" type="ORF">CBF35_04590</name>
</gene>
<feature type="domain" description="PucR C-terminal helix-turn-helix" evidence="1">
    <location>
        <begin position="238"/>
        <end position="288"/>
    </location>
</feature>
<dbReference type="Proteomes" id="UP000287239">
    <property type="component" value="Unassembled WGS sequence"/>
</dbReference>
<comment type="caution">
    <text evidence="2">The sequence shown here is derived from an EMBL/GenBank/DDBJ whole genome shotgun (WGS) entry which is preliminary data.</text>
</comment>
<keyword evidence="3" id="KW-1185">Reference proteome</keyword>
<dbReference type="Pfam" id="PF13556">
    <property type="entry name" value="HTH_30"/>
    <property type="match status" value="1"/>
</dbReference>
<sequence length="291" mass="34190">MVMRMEKQQLQEIYSFGNMLPAPKDPSLYLNIPIENQWFVLALAELSESEVKLLTHLYANQKTLTVNEQQHPWYRFLFEQKPLEQPTGTYRIIQFNLMNHVSKVDRQEWLEAFASMFTHLADYFFVTETYGLLVEEKQENNYSLEELEGILLTLESDFLWKGKAFLGSYLTVSDGFPRFFQEEKNIFLTELPTIKSQSAFSLSQVALHYFTKEALDQSLIMQIFSKKLTIDVEMTEIITVLWRNQGNISSTAKELFMHRNTLQYRLEKYHEQTGLSLKNMDDLVLSYLLVA</sequence>